<comment type="function">
    <text evidence="1">Functions in two distinct reactions of the de novo folate biosynthetic pathway. Catalyzes the addition of a glutamate residue to dihydropteroate (7,8-dihydropteroate or H2Pte) to form dihydrofolate (7,8-dihydrofolate monoglutamate or H2Pte-Glu). Also catalyzes successive additions of L-glutamate to tetrahydrofolate or 10-formyltetrahydrofolate or 5,10-methylenetetrahydrofolate, leading to folylpolyglutamate derivatives.</text>
</comment>
<evidence type="ECO:0000256" key="7">
    <source>
        <dbReference type="ARBA" id="ARBA00019357"/>
    </source>
</evidence>
<keyword evidence="9" id="KW-0479">Metal-binding</keyword>
<comment type="catalytic activity">
    <reaction evidence="17">
        <text>(6S)-5,6,7,8-tetrahydrofolyl-(gamma-L-Glu)(n) + L-glutamate + ATP = (6S)-5,6,7,8-tetrahydrofolyl-(gamma-L-Glu)(n+1) + ADP + phosphate + H(+)</text>
        <dbReference type="Rhea" id="RHEA:10580"/>
        <dbReference type="Rhea" id="RHEA-COMP:14738"/>
        <dbReference type="Rhea" id="RHEA-COMP:14740"/>
        <dbReference type="ChEBI" id="CHEBI:15378"/>
        <dbReference type="ChEBI" id="CHEBI:29985"/>
        <dbReference type="ChEBI" id="CHEBI:30616"/>
        <dbReference type="ChEBI" id="CHEBI:43474"/>
        <dbReference type="ChEBI" id="CHEBI:141005"/>
        <dbReference type="ChEBI" id="CHEBI:456216"/>
        <dbReference type="EC" id="6.3.2.17"/>
    </reaction>
</comment>
<feature type="compositionally biased region" description="Low complexity" evidence="22">
    <location>
        <begin position="430"/>
        <end position="450"/>
    </location>
</feature>
<keyword evidence="12" id="KW-0460">Magnesium</keyword>
<dbReference type="Pfam" id="PF02875">
    <property type="entry name" value="Mur_ligase_C"/>
    <property type="match status" value="1"/>
</dbReference>
<evidence type="ECO:0000256" key="1">
    <source>
        <dbReference type="ARBA" id="ARBA00002714"/>
    </source>
</evidence>
<evidence type="ECO:0000256" key="17">
    <source>
        <dbReference type="ARBA" id="ARBA00047493"/>
    </source>
</evidence>
<dbReference type="PANTHER" id="PTHR11136">
    <property type="entry name" value="FOLYLPOLYGLUTAMATE SYNTHASE-RELATED"/>
    <property type="match status" value="1"/>
</dbReference>
<evidence type="ECO:0000313" key="24">
    <source>
        <dbReference type="EMBL" id="SDF29473.1"/>
    </source>
</evidence>
<evidence type="ECO:0000256" key="3">
    <source>
        <dbReference type="ARBA" id="ARBA00005150"/>
    </source>
</evidence>
<dbReference type="GO" id="GO:0004326">
    <property type="term" value="F:tetrahydrofolylpolyglutamate synthase activity"/>
    <property type="evidence" value="ECO:0007669"/>
    <property type="project" value="UniProtKB-EC"/>
</dbReference>
<evidence type="ECO:0000313" key="25">
    <source>
        <dbReference type="Proteomes" id="UP000199355"/>
    </source>
</evidence>
<keyword evidence="11 21" id="KW-0067">ATP-binding</keyword>
<dbReference type="Proteomes" id="UP000199355">
    <property type="component" value="Unassembled WGS sequence"/>
</dbReference>
<dbReference type="GO" id="GO:0005737">
    <property type="term" value="C:cytoplasm"/>
    <property type="evidence" value="ECO:0007669"/>
    <property type="project" value="TreeGrafter"/>
</dbReference>
<evidence type="ECO:0000256" key="2">
    <source>
        <dbReference type="ARBA" id="ARBA00004799"/>
    </source>
</evidence>
<keyword evidence="8 21" id="KW-0436">Ligase</keyword>
<dbReference type="Gene3D" id="3.90.190.20">
    <property type="entry name" value="Mur ligase, C-terminal domain"/>
    <property type="match status" value="1"/>
</dbReference>
<comment type="catalytic activity">
    <reaction evidence="18">
        <text>10-formyltetrahydrofolyl-(gamma-L-Glu)(n) + L-glutamate + ATP = 10-formyltetrahydrofolyl-(gamma-L-Glu)(n+1) + ADP + phosphate + H(+)</text>
        <dbReference type="Rhea" id="RHEA:51904"/>
        <dbReference type="Rhea" id="RHEA-COMP:13088"/>
        <dbReference type="Rhea" id="RHEA-COMP:14300"/>
        <dbReference type="ChEBI" id="CHEBI:15378"/>
        <dbReference type="ChEBI" id="CHEBI:29985"/>
        <dbReference type="ChEBI" id="CHEBI:30616"/>
        <dbReference type="ChEBI" id="CHEBI:43474"/>
        <dbReference type="ChEBI" id="CHEBI:134413"/>
        <dbReference type="ChEBI" id="CHEBI:456216"/>
        <dbReference type="EC" id="6.3.2.17"/>
    </reaction>
</comment>
<comment type="similarity">
    <text evidence="4 21">Belongs to the folylpolyglutamate synthase family.</text>
</comment>
<dbReference type="InterPro" id="IPR036565">
    <property type="entry name" value="Mur-like_cat_sf"/>
</dbReference>
<evidence type="ECO:0000256" key="11">
    <source>
        <dbReference type="ARBA" id="ARBA00022840"/>
    </source>
</evidence>
<evidence type="ECO:0000256" key="5">
    <source>
        <dbReference type="ARBA" id="ARBA00013023"/>
    </source>
</evidence>
<evidence type="ECO:0000256" key="15">
    <source>
        <dbReference type="ARBA" id="ARBA00030592"/>
    </source>
</evidence>
<organism evidence="24 25">
    <name type="scientific">Desulfovibrio legallii</name>
    <dbReference type="NCBI Taxonomy" id="571438"/>
    <lineage>
        <taxon>Bacteria</taxon>
        <taxon>Pseudomonadati</taxon>
        <taxon>Thermodesulfobacteriota</taxon>
        <taxon>Desulfovibrionia</taxon>
        <taxon>Desulfovibrionales</taxon>
        <taxon>Desulfovibrionaceae</taxon>
        <taxon>Desulfovibrio</taxon>
    </lineage>
</organism>
<evidence type="ECO:0000256" key="9">
    <source>
        <dbReference type="ARBA" id="ARBA00022723"/>
    </source>
</evidence>
<evidence type="ECO:0000256" key="16">
    <source>
        <dbReference type="ARBA" id="ARBA00032510"/>
    </source>
</evidence>
<gene>
    <name evidence="24" type="ORF">SAMN05192586_103173</name>
</gene>
<protein>
    <recommendedName>
        <fullName evidence="7">Dihydrofolate synthase/folylpolyglutamate synthase</fullName>
        <ecNumber evidence="5">6.3.2.12</ecNumber>
        <ecNumber evidence="6">6.3.2.17</ecNumber>
    </recommendedName>
    <alternativeName>
        <fullName evidence="16">Folylpoly-gamma-glutamate synthetase-dihydrofolate synthetase</fullName>
    </alternativeName>
    <alternativeName>
        <fullName evidence="14">Folylpolyglutamate synthetase</fullName>
    </alternativeName>
    <alternativeName>
        <fullName evidence="15">Tetrahydrofolylpolyglutamate synthase</fullName>
    </alternativeName>
</protein>
<dbReference type="AlphaFoldDB" id="A0A1G7JX17"/>
<comment type="pathway">
    <text evidence="3">Cofactor biosynthesis; tetrahydrofolylpolyglutamate biosynthesis.</text>
</comment>
<dbReference type="Gene3D" id="3.40.1190.10">
    <property type="entry name" value="Mur-like, catalytic domain"/>
    <property type="match status" value="1"/>
</dbReference>
<dbReference type="GO" id="GO:0005524">
    <property type="term" value="F:ATP binding"/>
    <property type="evidence" value="ECO:0007669"/>
    <property type="project" value="UniProtKB-KW"/>
</dbReference>
<evidence type="ECO:0000256" key="13">
    <source>
        <dbReference type="ARBA" id="ARBA00022909"/>
    </source>
</evidence>
<dbReference type="EC" id="6.3.2.12" evidence="5"/>
<dbReference type="InterPro" id="IPR004101">
    <property type="entry name" value="Mur_ligase_C"/>
</dbReference>
<dbReference type="EMBL" id="FNBX01000003">
    <property type="protein sequence ID" value="SDF29473.1"/>
    <property type="molecule type" value="Genomic_DNA"/>
</dbReference>
<keyword evidence="10 21" id="KW-0547">Nucleotide-binding</keyword>
<sequence length="450" mass="46517">MRHFSSAADVLRHLDGLGLFHMDLGLERVHRALAALHCIRPPFVTAQVLGTNGKGSTAAFLASLGMAHGCRVGLYTSPHFVHPAERIRIDGRPWPEEDWVAPANEVREAAPDLTYFEFLTVLAILAFARAGVDLAVLEAGLGGRCDATTAVVADALCYAPIAMDHKAVLGSTLAAIATDKAAAVRDPAPVCTARQFPDAARALAKAAAAHSAPLLEARPVDKSATLGLAGPHQRANAGLALTAWQQLAPLLGKTPDDVAAQARGLAAAFLPGRLQSVPGGNGLPPLLLDGAHNPHGMAALTAALRDAGLRPAGAVFSCLGDKDWRPALHLLKDCLGGAPLFIPTLHNERAAPAALIAAEANRCGPATAHALPEGPEALSQALARAAALPDAGPRRPVLLAGSLYLLAEFYALHPQWLTPPGASPLQNDGRPAPASPADAAPTDPARPCHV</sequence>
<dbReference type="GO" id="GO:0046656">
    <property type="term" value="P:folic acid biosynthetic process"/>
    <property type="evidence" value="ECO:0007669"/>
    <property type="project" value="UniProtKB-KW"/>
</dbReference>
<dbReference type="PIRSF" id="PIRSF001563">
    <property type="entry name" value="Folylpolyglu_synth"/>
    <property type="match status" value="1"/>
</dbReference>
<dbReference type="GO" id="GO:0008841">
    <property type="term" value="F:dihydrofolate synthase activity"/>
    <property type="evidence" value="ECO:0007669"/>
    <property type="project" value="UniProtKB-EC"/>
</dbReference>
<dbReference type="RefSeq" id="WP_092152921.1">
    <property type="nucleotide sequence ID" value="NZ_FNBX01000003.1"/>
</dbReference>
<evidence type="ECO:0000256" key="8">
    <source>
        <dbReference type="ARBA" id="ARBA00022598"/>
    </source>
</evidence>
<dbReference type="InterPro" id="IPR036615">
    <property type="entry name" value="Mur_ligase_C_dom_sf"/>
</dbReference>
<evidence type="ECO:0000256" key="21">
    <source>
        <dbReference type="PIRNR" id="PIRNR001563"/>
    </source>
</evidence>
<dbReference type="STRING" id="571438.SAMN05192586_103173"/>
<dbReference type="GO" id="GO:0046872">
    <property type="term" value="F:metal ion binding"/>
    <property type="evidence" value="ECO:0007669"/>
    <property type="project" value="UniProtKB-KW"/>
</dbReference>
<comment type="catalytic activity">
    <reaction evidence="19">
        <text>(6R)-5,10-methylenetetrahydrofolyl-(gamma-L-Glu)(n) + L-glutamate + ATP = (6R)-5,10-methylenetetrahydrofolyl-(gamma-L-Glu)(n+1) + ADP + phosphate + H(+)</text>
        <dbReference type="Rhea" id="RHEA:51912"/>
        <dbReference type="Rhea" id="RHEA-COMP:13257"/>
        <dbReference type="Rhea" id="RHEA-COMP:13258"/>
        <dbReference type="ChEBI" id="CHEBI:15378"/>
        <dbReference type="ChEBI" id="CHEBI:29985"/>
        <dbReference type="ChEBI" id="CHEBI:30616"/>
        <dbReference type="ChEBI" id="CHEBI:43474"/>
        <dbReference type="ChEBI" id="CHEBI:136572"/>
        <dbReference type="ChEBI" id="CHEBI:456216"/>
        <dbReference type="EC" id="6.3.2.17"/>
    </reaction>
</comment>
<evidence type="ECO:0000256" key="12">
    <source>
        <dbReference type="ARBA" id="ARBA00022842"/>
    </source>
</evidence>
<evidence type="ECO:0000256" key="20">
    <source>
        <dbReference type="ARBA" id="ARBA00049161"/>
    </source>
</evidence>
<evidence type="ECO:0000259" key="23">
    <source>
        <dbReference type="Pfam" id="PF02875"/>
    </source>
</evidence>
<dbReference type="SUPFAM" id="SSF53244">
    <property type="entry name" value="MurD-like peptide ligases, peptide-binding domain"/>
    <property type="match status" value="1"/>
</dbReference>
<dbReference type="NCBIfam" id="TIGR01499">
    <property type="entry name" value="folC"/>
    <property type="match status" value="1"/>
</dbReference>
<evidence type="ECO:0000256" key="22">
    <source>
        <dbReference type="SAM" id="MobiDB-lite"/>
    </source>
</evidence>
<evidence type="ECO:0000256" key="14">
    <source>
        <dbReference type="ARBA" id="ARBA00030048"/>
    </source>
</evidence>
<evidence type="ECO:0000256" key="19">
    <source>
        <dbReference type="ARBA" id="ARBA00049035"/>
    </source>
</evidence>
<dbReference type="PANTHER" id="PTHR11136:SF0">
    <property type="entry name" value="DIHYDROFOLATE SYNTHETASE-RELATED"/>
    <property type="match status" value="1"/>
</dbReference>
<evidence type="ECO:0000256" key="6">
    <source>
        <dbReference type="ARBA" id="ARBA00013025"/>
    </source>
</evidence>
<dbReference type="SUPFAM" id="SSF53623">
    <property type="entry name" value="MurD-like peptide ligases, catalytic domain"/>
    <property type="match status" value="1"/>
</dbReference>
<keyword evidence="25" id="KW-1185">Reference proteome</keyword>
<evidence type="ECO:0000256" key="18">
    <source>
        <dbReference type="ARBA" id="ARBA00047808"/>
    </source>
</evidence>
<reference evidence="25" key="1">
    <citation type="submission" date="2016-10" db="EMBL/GenBank/DDBJ databases">
        <authorList>
            <person name="Varghese N."/>
            <person name="Submissions S."/>
        </authorList>
    </citation>
    <scope>NUCLEOTIDE SEQUENCE [LARGE SCALE GENOMIC DNA]</scope>
    <source>
        <strain evidence="25">KHC7</strain>
    </source>
</reference>
<keyword evidence="13" id="KW-0289">Folate biosynthesis</keyword>
<evidence type="ECO:0000256" key="10">
    <source>
        <dbReference type="ARBA" id="ARBA00022741"/>
    </source>
</evidence>
<proteinExistence type="inferred from homology"/>
<evidence type="ECO:0000256" key="4">
    <source>
        <dbReference type="ARBA" id="ARBA00008276"/>
    </source>
</evidence>
<dbReference type="OrthoDB" id="9809356at2"/>
<name>A0A1G7JX17_9BACT</name>
<dbReference type="InterPro" id="IPR001645">
    <property type="entry name" value="Folylpolyglutamate_synth"/>
</dbReference>
<accession>A0A1G7JX17</accession>
<dbReference type="EC" id="6.3.2.17" evidence="6"/>
<comment type="catalytic activity">
    <reaction evidence="20">
        <text>7,8-dihydropteroate + L-glutamate + ATP = 7,8-dihydrofolate + ADP + phosphate + H(+)</text>
        <dbReference type="Rhea" id="RHEA:23584"/>
        <dbReference type="ChEBI" id="CHEBI:15378"/>
        <dbReference type="ChEBI" id="CHEBI:17839"/>
        <dbReference type="ChEBI" id="CHEBI:29985"/>
        <dbReference type="ChEBI" id="CHEBI:30616"/>
        <dbReference type="ChEBI" id="CHEBI:43474"/>
        <dbReference type="ChEBI" id="CHEBI:57451"/>
        <dbReference type="ChEBI" id="CHEBI:456216"/>
        <dbReference type="EC" id="6.3.2.12"/>
    </reaction>
</comment>
<feature type="domain" description="Mur ligase C-terminal" evidence="23">
    <location>
        <begin position="272"/>
        <end position="402"/>
    </location>
</feature>
<feature type="region of interest" description="Disordered" evidence="22">
    <location>
        <begin position="421"/>
        <end position="450"/>
    </location>
</feature>
<comment type="pathway">
    <text evidence="2">Cofactor biosynthesis; tetrahydrofolate biosynthesis; 7,8-dihydrofolate from 2-amino-4-hydroxy-6-hydroxymethyl-7,8-dihydropteridine diphosphate and 4-aminobenzoate: step 2/2.</text>
</comment>